<organism evidence="2 3">
    <name type="scientific">Candidatus Falkowbacteria bacterium HGW-Falkowbacteria-2</name>
    <dbReference type="NCBI Taxonomy" id="2013769"/>
    <lineage>
        <taxon>Bacteria</taxon>
        <taxon>Candidatus Falkowiibacteriota</taxon>
    </lineage>
</organism>
<evidence type="ECO:0000256" key="1">
    <source>
        <dbReference type="SAM" id="Phobius"/>
    </source>
</evidence>
<keyword evidence="1" id="KW-0472">Membrane</keyword>
<feature type="transmembrane region" description="Helical" evidence="1">
    <location>
        <begin position="12"/>
        <end position="33"/>
    </location>
</feature>
<protein>
    <submittedName>
        <fullName evidence="2">Uncharacterized protein</fullName>
    </submittedName>
</protein>
<accession>A0A2N2E0Z9</accession>
<sequence length="111" mass="12830">MFETSRDILNWVLAVSIGVLAFFLCWSLYYFIASAQRIFKLIKQVEKGVTKAEALIDLVQQKISGSASYMVILGELIKRGMEYAKNRRGKKDYDDDDEEEEIVVTKKKKKK</sequence>
<dbReference type="AlphaFoldDB" id="A0A2N2E0Z9"/>
<dbReference type="EMBL" id="PHAH01000019">
    <property type="protein sequence ID" value="PKM88361.1"/>
    <property type="molecule type" value="Genomic_DNA"/>
</dbReference>
<evidence type="ECO:0000313" key="2">
    <source>
        <dbReference type="EMBL" id="PKM88361.1"/>
    </source>
</evidence>
<comment type="caution">
    <text evidence="2">The sequence shown here is derived from an EMBL/GenBank/DDBJ whole genome shotgun (WGS) entry which is preliminary data.</text>
</comment>
<keyword evidence="1" id="KW-1133">Transmembrane helix</keyword>
<keyword evidence="1" id="KW-0812">Transmembrane</keyword>
<evidence type="ECO:0000313" key="3">
    <source>
        <dbReference type="Proteomes" id="UP000233325"/>
    </source>
</evidence>
<gene>
    <name evidence="2" type="ORF">CVU83_01860</name>
</gene>
<dbReference type="Proteomes" id="UP000233325">
    <property type="component" value="Unassembled WGS sequence"/>
</dbReference>
<reference evidence="2 3" key="1">
    <citation type="journal article" date="2017" name="ISME J.">
        <title>Potential for microbial H2 and metal transformations associated with novel bacteria and archaea in deep terrestrial subsurface sediments.</title>
        <authorList>
            <person name="Hernsdorf A.W."/>
            <person name="Amano Y."/>
            <person name="Miyakawa K."/>
            <person name="Ise K."/>
            <person name="Suzuki Y."/>
            <person name="Anantharaman K."/>
            <person name="Probst A."/>
            <person name="Burstein D."/>
            <person name="Thomas B.C."/>
            <person name="Banfield J.F."/>
        </authorList>
    </citation>
    <scope>NUCLEOTIDE SEQUENCE [LARGE SCALE GENOMIC DNA]</scope>
    <source>
        <strain evidence="2">HGW-Falkowbacteria-2</strain>
    </source>
</reference>
<name>A0A2N2E0Z9_9BACT</name>
<proteinExistence type="predicted"/>